<reference evidence="2 3" key="1">
    <citation type="journal article" date="2021" name="Nat. Commun.">
        <title>Incipient diploidization of the medicinal plant Perilla within 10,000 years.</title>
        <authorList>
            <person name="Zhang Y."/>
            <person name="Shen Q."/>
            <person name="Leng L."/>
            <person name="Zhang D."/>
            <person name="Chen S."/>
            <person name="Shi Y."/>
            <person name="Ning Z."/>
            <person name="Chen S."/>
        </authorList>
    </citation>
    <scope>NUCLEOTIDE SEQUENCE [LARGE SCALE GENOMIC DNA]</scope>
    <source>
        <strain evidence="3">cv. PC099</strain>
    </source>
</reference>
<proteinExistence type="predicted"/>
<feature type="chain" id="PRO_5041963745" evidence="1">
    <location>
        <begin position="25"/>
        <end position="94"/>
    </location>
</feature>
<comment type="caution">
    <text evidence="2">The sequence shown here is derived from an EMBL/GenBank/DDBJ whole genome shotgun (WGS) entry which is preliminary data.</text>
</comment>
<evidence type="ECO:0000256" key="1">
    <source>
        <dbReference type="SAM" id="SignalP"/>
    </source>
</evidence>
<organism evidence="2 3">
    <name type="scientific">Perilla frutescens var. hirtella</name>
    <name type="common">Perilla citriodora</name>
    <name type="synonym">Perilla setoyensis</name>
    <dbReference type="NCBI Taxonomy" id="608512"/>
    <lineage>
        <taxon>Eukaryota</taxon>
        <taxon>Viridiplantae</taxon>
        <taxon>Streptophyta</taxon>
        <taxon>Embryophyta</taxon>
        <taxon>Tracheophyta</taxon>
        <taxon>Spermatophyta</taxon>
        <taxon>Magnoliopsida</taxon>
        <taxon>eudicotyledons</taxon>
        <taxon>Gunneridae</taxon>
        <taxon>Pentapetalae</taxon>
        <taxon>asterids</taxon>
        <taxon>lamiids</taxon>
        <taxon>Lamiales</taxon>
        <taxon>Lamiaceae</taxon>
        <taxon>Nepetoideae</taxon>
        <taxon>Elsholtzieae</taxon>
        <taxon>Perilla</taxon>
    </lineage>
</organism>
<dbReference type="EMBL" id="SDAM02000053">
    <property type="protein sequence ID" value="KAH6834097.1"/>
    <property type="molecule type" value="Genomic_DNA"/>
</dbReference>
<keyword evidence="3" id="KW-1185">Reference proteome</keyword>
<sequence length="94" mass="10022">MSKTLVVIMATLLVIGTFLPSSLAEAIGYGVLEGGDTIPGSPPDGAANSYNRGCDSDEQCRSRRLMSESGFDNAIEETEEGAEDVKQKIVNLFH</sequence>
<feature type="signal peptide" evidence="1">
    <location>
        <begin position="1"/>
        <end position="24"/>
    </location>
</feature>
<dbReference type="Proteomes" id="UP001190926">
    <property type="component" value="Unassembled WGS sequence"/>
</dbReference>
<accession>A0AAD4JHY8</accession>
<keyword evidence="1" id="KW-0732">Signal</keyword>
<dbReference type="AlphaFoldDB" id="A0AAD4JHY8"/>
<name>A0AAD4JHY8_PERFH</name>
<protein>
    <submittedName>
        <fullName evidence="2">Uncharacterized protein</fullName>
    </submittedName>
</protein>
<evidence type="ECO:0000313" key="2">
    <source>
        <dbReference type="EMBL" id="KAH6834097.1"/>
    </source>
</evidence>
<gene>
    <name evidence="2" type="ORF">C2S53_013884</name>
</gene>
<evidence type="ECO:0000313" key="3">
    <source>
        <dbReference type="Proteomes" id="UP001190926"/>
    </source>
</evidence>